<evidence type="ECO:0000313" key="2">
    <source>
        <dbReference type="Proteomes" id="UP001359485"/>
    </source>
</evidence>
<organism evidence="1 2">
    <name type="scientific">Polyplax serrata</name>
    <name type="common">Common mouse louse</name>
    <dbReference type="NCBI Taxonomy" id="468196"/>
    <lineage>
        <taxon>Eukaryota</taxon>
        <taxon>Metazoa</taxon>
        <taxon>Ecdysozoa</taxon>
        <taxon>Arthropoda</taxon>
        <taxon>Hexapoda</taxon>
        <taxon>Insecta</taxon>
        <taxon>Pterygota</taxon>
        <taxon>Neoptera</taxon>
        <taxon>Paraneoptera</taxon>
        <taxon>Psocodea</taxon>
        <taxon>Troctomorpha</taxon>
        <taxon>Phthiraptera</taxon>
        <taxon>Anoplura</taxon>
        <taxon>Polyplacidae</taxon>
        <taxon>Polyplax</taxon>
    </lineage>
</organism>
<gene>
    <name evidence="1" type="ORF">RUM44_006323</name>
</gene>
<dbReference type="EMBL" id="JAWJWF010000048">
    <property type="protein sequence ID" value="KAK6619923.1"/>
    <property type="molecule type" value="Genomic_DNA"/>
</dbReference>
<accession>A0ABR1AHU3</accession>
<dbReference type="Proteomes" id="UP001359485">
    <property type="component" value="Unassembled WGS sequence"/>
</dbReference>
<name>A0ABR1AHU3_POLSC</name>
<evidence type="ECO:0000313" key="1">
    <source>
        <dbReference type="EMBL" id="KAK6619923.1"/>
    </source>
</evidence>
<protein>
    <submittedName>
        <fullName evidence="1">Uncharacterized protein</fullName>
    </submittedName>
</protein>
<sequence length="127" mass="13662">MLILKRAVKGEFAYAFCPPIELGPIEPSNYHHSEDAKAGLSSDVVVDAEGTPNMTRFFFSKYAMNDDKQSRLAGRVSQVHYARPCRAAEHLPWATTPPKRLLSKLCSGVGPSGTSGGGIPISLNACV</sequence>
<proteinExistence type="predicted"/>
<comment type="caution">
    <text evidence="1">The sequence shown here is derived from an EMBL/GenBank/DDBJ whole genome shotgun (WGS) entry which is preliminary data.</text>
</comment>
<keyword evidence="2" id="KW-1185">Reference proteome</keyword>
<reference evidence="1 2" key="1">
    <citation type="submission" date="2023-09" db="EMBL/GenBank/DDBJ databases">
        <title>Genomes of two closely related lineages of the louse Polyplax serrata with different host specificities.</title>
        <authorList>
            <person name="Martinu J."/>
            <person name="Tarabai H."/>
            <person name="Stefka J."/>
            <person name="Hypsa V."/>
        </authorList>
    </citation>
    <scope>NUCLEOTIDE SEQUENCE [LARGE SCALE GENOMIC DNA]</scope>
    <source>
        <strain evidence="1">98ZLc_SE</strain>
    </source>
</reference>